<protein>
    <recommendedName>
        <fullName evidence="1">ADP-ribosyl cyclase/cyclic ADP-ribose hydrolase</fullName>
        <ecNumber evidence="1">3.2.2.6</ecNumber>
    </recommendedName>
</protein>
<evidence type="ECO:0000259" key="9">
    <source>
        <dbReference type="Pfam" id="PF20160"/>
    </source>
</evidence>
<keyword evidence="2" id="KW-0433">Leucine-rich repeat</keyword>
<gene>
    <name evidence="12" type="ORF">LSAT_V11C200055560</name>
</gene>
<dbReference type="GO" id="GO:0051707">
    <property type="term" value="P:response to other organism"/>
    <property type="evidence" value="ECO:0007669"/>
    <property type="project" value="UniProtKB-ARBA"/>
</dbReference>
<dbReference type="GO" id="GO:0006952">
    <property type="term" value="P:defense response"/>
    <property type="evidence" value="ECO:0007669"/>
    <property type="project" value="UniProtKB-KW"/>
</dbReference>
<evidence type="ECO:0000256" key="7">
    <source>
        <dbReference type="SAM" id="MobiDB-lite"/>
    </source>
</evidence>
<reference evidence="12 13" key="1">
    <citation type="journal article" date="2017" name="Nat. Commun.">
        <title>Genome assembly with in vitro proximity ligation data and whole-genome triplication in lettuce.</title>
        <authorList>
            <person name="Reyes-Chin-Wo S."/>
            <person name="Wang Z."/>
            <person name="Yang X."/>
            <person name="Kozik A."/>
            <person name="Arikit S."/>
            <person name="Song C."/>
            <person name="Xia L."/>
            <person name="Froenicke L."/>
            <person name="Lavelle D.O."/>
            <person name="Truco M.J."/>
            <person name="Xia R."/>
            <person name="Zhu S."/>
            <person name="Xu C."/>
            <person name="Xu H."/>
            <person name="Xu X."/>
            <person name="Cox K."/>
            <person name="Korf I."/>
            <person name="Meyers B.C."/>
            <person name="Michelmore R.W."/>
        </authorList>
    </citation>
    <scope>NUCLEOTIDE SEQUENCE [LARGE SCALE GENOMIC DNA]</scope>
    <source>
        <strain evidence="13">cv. Salinas</strain>
        <tissue evidence="12">Seedlings</tissue>
    </source>
</reference>
<dbReference type="Pfam" id="PF00931">
    <property type="entry name" value="NB-ARC"/>
    <property type="match status" value="1"/>
</dbReference>
<dbReference type="Pfam" id="PF23282">
    <property type="entry name" value="WHD_ROQ1"/>
    <property type="match status" value="1"/>
</dbReference>
<feature type="domain" description="NB-ARC" evidence="8">
    <location>
        <begin position="352"/>
        <end position="512"/>
    </location>
</feature>
<comment type="caution">
    <text evidence="12">The sequence shown here is derived from an EMBL/GenBank/DDBJ whole genome shotgun (WGS) entry which is preliminary data.</text>
</comment>
<dbReference type="PANTHER" id="PTHR11017">
    <property type="entry name" value="LEUCINE-RICH REPEAT-CONTAINING PROTEIN"/>
    <property type="match status" value="1"/>
</dbReference>
<dbReference type="InterPro" id="IPR003591">
    <property type="entry name" value="Leu-rich_rpt_typical-subtyp"/>
</dbReference>
<dbReference type="PRINTS" id="PR00364">
    <property type="entry name" value="DISEASERSIST"/>
</dbReference>
<dbReference type="InterPro" id="IPR032675">
    <property type="entry name" value="LRR_dom_sf"/>
</dbReference>
<evidence type="ECO:0000256" key="4">
    <source>
        <dbReference type="ARBA" id="ARBA00022821"/>
    </source>
</evidence>
<accession>A0A9R1WA04</accession>
<dbReference type="PANTHER" id="PTHR11017:SF479">
    <property type="entry name" value="DISEASE RESISTANCE PROTEIN (TIR-NBS-LRR CLASS) FAMILY"/>
    <property type="match status" value="1"/>
</dbReference>
<dbReference type="InterPro" id="IPR042197">
    <property type="entry name" value="Apaf_helical"/>
</dbReference>
<comment type="catalytic activity">
    <reaction evidence="6">
        <text>NAD(+) + H2O = ADP-D-ribose + nicotinamide + H(+)</text>
        <dbReference type="Rhea" id="RHEA:16301"/>
        <dbReference type="ChEBI" id="CHEBI:15377"/>
        <dbReference type="ChEBI" id="CHEBI:15378"/>
        <dbReference type="ChEBI" id="CHEBI:17154"/>
        <dbReference type="ChEBI" id="CHEBI:57540"/>
        <dbReference type="ChEBI" id="CHEBI:57967"/>
        <dbReference type="EC" id="3.2.2.6"/>
    </reaction>
    <physiologicalReaction direction="left-to-right" evidence="6">
        <dbReference type="Rhea" id="RHEA:16302"/>
    </physiologicalReaction>
</comment>
<evidence type="ECO:0000313" key="13">
    <source>
        <dbReference type="Proteomes" id="UP000235145"/>
    </source>
</evidence>
<evidence type="ECO:0000313" key="12">
    <source>
        <dbReference type="EMBL" id="KAJ0220063.1"/>
    </source>
</evidence>
<feature type="region of interest" description="Disordered" evidence="7">
    <location>
        <begin position="106"/>
        <end position="143"/>
    </location>
</feature>
<dbReference type="Gene3D" id="3.40.50.300">
    <property type="entry name" value="P-loop containing nucleotide triphosphate hydrolases"/>
    <property type="match status" value="1"/>
</dbReference>
<evidence type="ECO:0000256" key="1">
    <source>
        <dbReference type="ARBA" id="ARBA00011982"/>
    </source>
</evidence>
<evidence type="ECO:0000256" key="6">
    <source>
        <dbReference type="ARBA" id="ARBA00047304"/>
    </source>
</evidence>
<organism evidence="12 13">
    <name type="scientific">Lactuca sativa</name>
    <name type="common">Garden lettuce</name>
    <dbReference type="NCBI Taxonomy" id="4236"/>
    <lineage>
        <taxon>Eukaryota</taxon>
        <taxon>Viridiplantae</taxon>
        <taxon>Streptophyta</taxon>
        <taxon>Embryophyta</taxon>
        <taxon>Tracheophyta</taxon>
        <taxon>Spermatophyta</taxon>
        <taxon>Magnoliopsida</taxon>
        <taxon>eudicotyledons</taxon>
        <taxon>Gunneridae</taxon>
        <taxon>Pentapetalae</taxon>
        <taxon>asterids</taxon>
        <taxon>campanulids</taxon>
        <taxon>Asterales</taxon>
        <taxon>Asteraceae</taxon>
        <taxon>Cichorioideae</taxon>
        <taxon>Cichorieae</taxon>
        <taxon>Lactucinae</taxon>
        <taxon>Lactuca</taxon>
    </lineage>
</organism>
<evidence type="ECO:0000259" key="8">
    <source>
        <dbReference type="Pfam" id="PF00931"/>
    </source>
</evidence>
<dbReference type="Pfam" id="PF20160">
    <property type="entry name" value="C-JID"/>
    <property type="match status" value="1"/>
</dbReference>
<dbReference type="SMART" id="SM00369">
    <property type="entry name" value="LRR_TYP"/>
    <property type="match status" value="3"/>
</dbReference>
<dbReference type="GO" id="GO:0061809">
    <property type="term" value="F:NAD+ nucleosidase activity, cyclic ADP-ribose generating"/>
    <property type="evidence" value="ECO:0007669"/>
    <property type="project" value="UniProtKB-EC"/>
</dbReference>
<dbReference type="InterPro" id="IPR027417">
    <property type="entry name" value="P-loop_NTPase"/>
</dbReference>
<dbReference type="InterPro" id="IPR044974">
    <property type="entry name" value="Disease_R_plants"/>
</dbReference>
<dbReference type="Gene3D" id="1.10.8.430">
    <property type="entry name" value="Helical domain of apoptotic protease-activating factors"/>
    <property type="match status" value="1"/>
</dbReference>
<dbReference type="InterPro" id="IPR055414">
    <property type="entry name" value="LRR_R13L4/SHOC2-like"/>
</dbReference>
<evidence type="ECO:0000256" key="3">
    <source>
        <dbReference type="ARBA" id="ARBA00022737"/>
    </source>
</evidence>
<keyword evidence="5" id="KW-0520">NAD</keyword>
<evidence type="ECO:0000259" key="10">
    <source>
        <dbReference type="Pfam" id="PF23282"/>
    </source>
</evidence>
<name>A0A9R1WA04_LACSA</name>
<evidence type="ECO:0000259" key="11">
    <source>
        <dbReference type="Pfam" id="PF23598"/>
    </source>
</evidence>
<feature type="region of interest" description="Disordered" evidence="7">
    <location>
        <begin position="1"/>
        <end position="22"/>
    </location>
</feature>
<dbReference type="InterPro" id="IPR045344">
    <property type="entry name" value="C-JID"/>
</dbReference>
<sequence length="1327" mass="150312">MVYDSIANASIPTSVSNPKEIGKKKRVNRTVKFKQSKLHVRREQCIALMVNQKKNLIGKNKGFTEENKGNVRAKMPDMHTPNKGDRSLVKLVINYGGEENDGLMNHYRDPNNPTSHTSSLGSNRSVTNFTSSSSRSRNSSNGGCYSETCTGQFVGMFTNLNGAWNAYVDIQALAHAVELTRQGAVDSLKFAKGDLFQAFQNEVCRMRLDITMLDELIHEYCVYRGIVSSGAPNPSCEGMKIGHEPSESESALSVEARSGSNKLVDADMDSPGTEERYPCGTMSNNHEDCSTSGNKMSILLPGYLVVIKLNGYAILIVKHILEGTQPSGMEKDLIGIKSRLDELYPLLDVEATEEVLMIGILGMGGIGKTTIAQALFRKIACDFEGSSFVQDVRKNSSSKEDKCALQQKIIGEILGSRNILTSKLSRVDPVYGAQMIQRRFCNKKILLVLDDVDDVEQLEFLAATREWFGPGSRIIITTRDKHLLSDTDAIYKPDFLLMNEAVELFSRHAFGKSGPLDGYEELLYRAIHYASCLPLALKVLGSFFRGRQVGVWEDALNRLGKTSDDKILETLKLSFDGLKGSEKQIFLDIACFFKGKDEEHVTRVLDSFGFHPVIGISILIERSLITVSNKKLHMHDLIQEMGWEIVRESFPNSRLFQLEHVHDFIKGNKSPKSIEAIMLMDNEYHTIDYDAKLCLSADVFASMKKLRLLDIDRNFTSTQPTFLPDELRWLCWNEYPFLSLPIADMCKLVGLEMAKGDIKHLWKGRKILPHLKFIHLKSLYNLRSLPDVSGAPNMERLILSDCDSLEEVHKSLGSHRGLVYLDINGCSELRRLPSSIEMESLETLILSGCECLEMFPEVSPCMVKLSHINLHSCSQIKDLPSSIRYLTNLNYLNLTNCNNLKVIPDSICELKYLKCLLLHNCVKLKDFPEKLQNMQMLEELWLGFERDHIIGRPLKSVGFHSFTNLLSLRKLDLSWREIEEESFPNNLDVLSSLEELFLSGNSKLVQLPVSIFHLSRLKRLEVNECRQLRRLCVLPSSIQVLKANHCISLEKIRDLSKEGEWLYKIWLIQCKKLLEDEESVRCLDKMLQLSFIKKCAAVNHRLSINVPGSKIPSWFTEEKHGCRVTLKLPHKWDAQVMGFVLCGVFHGNQWSEATVPRIVFRIVRDGKGIPMSEVNCMKNANKTYENGNMWISYIPIGFFQQMYHDLQPEDWSHIEGNLHMTIMLSNGRRAVRCGAHIVYKRDVELHQQFTTCISDYGPVVHVSDEDLGYDNVISGNTYVYEEKSDEKMLMPLRSRTSARRSTKSICYMQASTMASPELFTMANEPGI</sequence>
<dbReference type="EC" id="3.2.2.6" evidence="1"/>
<feature type="compositionally biased region" description="Polar residues" evidence="7">
    <location>
        <begin position="111"/>
        <end position="121"/>
    </location>
</feature>
<dbReference type="InterPro" id="IPR036390">
    <property type="entry name" value="WH_DNA-bd_sf"/>
</dbReference>
<dbReference type="InterPro" id="IPR002182">
    <property type="entry name" value="NB-ARC"/>
</dbReference>
<dbReference type="SUPFAM" id="SSF52058">
    <property type="entry name" value="L domain-like"/>
    <property type="match status" value="1"/>
</dbReference>
<evidence type="ECO:0000256" key="5">
    <source>
        <dbReference type="ARBA" id="ARBA00023027"/>
    </source>
</evidence>
<dbReference type="Gene3D" id="3.80.10.10">
    <property type="entry name" value="Ribonuclease Inhibitor"/>
    <property type="match status" value="2"/>
</dbReference>
<feature type="compositionally biased region" description="Low complexity" evidence="7">
    <location>
        <begin position="122"/>
        <end position="141"/>
    </location>
</feature>
<feature type="domain" description="Disease resistance R13L4/SHOC-2-like LRR" evidence="11">
    <location>
        <begin position="863"/>
        <end position="943"/>
    </location>
</feature>
<dbReference type="Pfam" id="PF23598">
    <property type="entry name" value="LRR_14"/>
    <property type="match status" value="1"/>
</dbReference>
<proteinExistence type="predicted"/>
<dbReference type="SUPFAM" id="SSF52540">
    <property type="entry name" value="P-loop containing nucleoside triphosphate hydrolases"/>
    <property type="match status" value="1"/>
</dbReference>
<feature type="compositionally biased region" description="Polar residues" evidence="7">
    <location>
        <begin position="7"/>
        <end position="17"/>
    </location>
</feature>
<dbReference type="SUPFAM" id="SSF46785">
    <property type="entry name" value="Winged helix' DNA-binding domain"/>
    <property type="match status" value="1"/>
</dbReference>
<dbReference type="InterPro" id="IPR058192">
    <property type="entry name" value="WHD_ROQ1-like"/>
</dbReference>
<keyword evidence="3" id="KW-0677">Repeat</keyword>
<keyword evidence="13" id="KW-1185">Reference proteome</keyword>
<feature type="domain" description="Disease resistance protein Roq1-like winged-helix" evidence="10">
    <location>
        <begin position="581"/>
        <end position="648"/>
    </location>
</feature>
<evidence type="ECO:0000256" key="2">
    <source>
        <dbReference type="ARBA" id="ARBA00022614"/>
    </source>
</evidence>
<dbReference type="Proteomes" id="UP000235145">
    <property type="component" value="Unassembled WGS sequence"/>
</dbReference>
<dbReference type="EMBL" id="NBSK02000002">
    <property type="protein sequence ID" value="KAJ0220063.1"/>
    <property type="molecule type" value="Genomic_DNA"/>
</dbReference>
<feature type="domain" description="C-JID" evidence="9">
    <location>
        <begin position="1106"/>
        <end position="1244"/>
    </location>
</feature>
<keyword evidence="4" id="KW-0611">Plant defense</keyword>
<dbReference type="GO" id="GO:0043531">
    <property type="term" value="F:ADP binding"/>
    <property type="evidence" value="ECO:0007669"/>
    <property type="project" value="InterPro"/>
</dbReference>